<feature type="domain" description="Xylanolytic transcriptional activator regulatory" evidence="3">
    <location>
        <begin position="242"/>
        <end position="315"/>
    </location>
</feature>
<protein>
    <submittedName>
        <fullName evidence="4">Cutinase transcription factor 1 beta</fullName>
    </submittedName>
</protein>
<proteinExistence type="predicted"/>
<dbReference type="Proteomes" id="UP000544331">
    <property type="component" value="Unassembled WGS sequence"/>
</dbReference>
<dbReference type="PANTHER" id="PTHR47425">
    <property type="entry name" value="FARB-RELATED"/>
    <property type="match status" value="1"/>
</dbReference>
<dbReference type="AlphaFoldDB" id="A0A8H5XW76"/>
<dbReference type="InterPro" id="IPR007219">
    <property type="entry name" value="XnlR_reg_dom"/>
</dbReference>
<keyword evidence="5" id="KW-1185">Reference proteome</keyword>
<comment type="caution">
    <text evidence="4">The sequence shown here is derived from an EMBL/GenBank/DDBJ whole genome shotgun (WGS) entry which is preliminary data.</text>
</comment>
<feature type="region of interest" description="Disordered" evidence="2">
    <location>
        <begin position="562"/>
        <end position="608"/>
    </location>
</feature>
<feature type="compositionally biased region" description="Low complexity" evidence="2">
    <location>
        <begin position="582"/>
        <end position="593"/>
    </location>
</feature>
<dbReference type="SMART" id="SM00906">
    <property type="entry name" value="Fungal_trans"/>
    <property type="match status" value="1"/>
</dbReference>
<evidence type="ECO:0000256" key="2">
    <source>
        <dbReference type="SAM" id="MobiDB-lite"/>
    </source>
</evidence>
<accession>A0A8H5XW76</accession>
<feature type="compositionally biased region" description="Polar residues" evidence="2">
    <location>
        <begin position="1"/>
        <end position="20"/>
    </location>
</feature>
<dbReference type="GO" id="GO:0008270">
    <property type="term" value="F:zinc ion binding"/>
    <property type="evidence" value="ECO:0007669"/>
    <property type="project" value="InterPro"/>
</dbReference>
<keyword evidence="1" id="KW-0539">Nucleus</keyword>
<feature type="compositionally biased region" description="Polar residues" evidence="2">
    <location>
        <begin position="598"/>
        <end position="608"/>
    </location>
</feature>
<feature type="region of interest" description="Disordered" evidence="2">
    <location>
        <begin position="1"/>
        <end position="63"/>
    </location>
</feature>
<evidence type="ECO:0000256" key="1">
    <source>
        <dbReference type="ARBA" id="ARBA00023242"/>
    </source>
</evidence>
<evidence type="ECO:0000313" key="4">
    <source>
        <dbReference type="EMBL" id="KAF5701109.1"/>
    </source>
</evidence>
<dbReference type="OrthoDB" id="5121955at2759"/>
<dbReference type="PANTHER" id="PTHR47425:SF2">
    <property type="entry name" value="FARB-RELATED"/>
    <property type="match status" value="1"/>
</dbReference>
<dbReference type="GO" id="GO:0003677">
    <property type="term" value="F:DNA binding"/>
    <property type="evidence" value="ECO:0007669"/>
    <property type="project" value="InterPro"/>
</dbReference>
<evidence type="ECO:0000259" key="3">
    <source>
        <dbReference type="SMART" id="SM00906"/>
    </source>
</evidence>
<organism evidence="4 5">
    <name type="scientific">Fusarium mundagurra</name>
    <dbReference type="NCBI Taxonomy" id="1567541"/>
    <lineage>
        <taxon>Eukaryota</taxon>
        <taxon>Fungi</taxon>
        <taxon>Dikarya</taxon>
        <taxon>Ascomycota</taxon>
        <taxon>Pezizomycotina</taxon>
        <taxon>Sordariomycetes</taxon>
        <taxon>Hypocreomycetidae</taxon>
        <taxon>Hypocreales</taxon>
        <taxon>Nectriaceae</taxon>
        <taxon>Fusarium</taxon>
        <taxon>Fusarium fujikuroi species complex</taxon>
    </lineage>
</organism>
<reference evidence="4 5" key="1">
    <citation type="submission" date="2020-05" db="EMBL/GenBank/DDBJ databases">
        <title>Identification and distribution of gene clusters putatively required for synthesis of sphingolipid metabolism inhibitors in phylogenetically diverse species of the filamentous fungus Fusarium.</title>
        <authorList>
            <person name="Kim H.-S."/>
            <person name="Busman M."/>
            <person name="Brown D.W."/>
            <person name="Divon H."/>
            <person name="Uhlig S."/>
            <person name="Proctor R.H."/>
        </authorList>
    </citation>
    <scope>NUCLEOTIDE SEQUENCE [LARGE SCALE GENOMIC DNA]</scope>
    <source>
        <strain evidence="4 5">NRRL 66235</strain>
    </source>
</reference>
<gene>
    <name evidence="4" type="ORF">FMUND_14043</name>
</gene>
<dbReference type="Pfam" id="PF04082">
    <property type="entry name" value="Fungal_trans"/>
    <property type="match status" value="1"/>
</dbReference>
<dbReference type="CDD" id="cd12148">
    <property type="entry name" value="fungal_TF_MHR"/>
    <property type="match status" value="1"/>
</dbReference>
<evidence type="ECO:0000313" key="5">
    <source>
        <dbReference type="Proteomes" id="UP000544331"/>
    </source>
</evidence>
<dbReference type="InterPro" id="IPR052761">
    <property type="entry name" value="Fungal_Detox/Toxin_TFs"/>
</dbReference>
<name>A0A8H5XW76_9HYPO</name>
<sequence>MKKSSNSDGTSTISEPQNRIGNGDNVSVVFSPKEHRNNISSPRLSPDKPGHRGLASLSSGTEKSGAANYLNPSILSFSSKQPYHISDKSTSLISAIKLDPFIIPLPSSMRTGDISYLMSRGALTLPDLKLRNALLRSFFTHIHPFMPVIDMDEFLGAIRSDGRHLQISFLLFQAVMFAGAACIPMCYLEKLGFASRMDAREELFTRVRLLYDFNYEADRLVLVQSLLLMTLWYKSPEEHRNTWHWIDVAVSQAFAIGLHLEPNKAILSRRQCSLRRKIWWSCYATDRLISLNLRRPPKIRAGDFQVKMPEESDFQINLQSKDRHVLIQAMCPYASDSDSRSTLGRLFIELAGLCRLMDSFLQSYRSPRIDDDDILLSCDYGTSESLNHRLDTIQKLSALKKQLTDWKNSLPQVSHYKSSTSTEFTSTIYLHYTVLHMTFQTLMLYTHRSTSIVAKQDRDYAGAEEAKTGMIDAATKISNLAGDVIERGLCSFLPASILGGLVHATAICLQNARDKDEPRKQDSEEGLMQCLEVITIMEEIYEPAKMAKEAIERASSRPWHLDMPIMDISPDQDMPPDNPGTSYSSNESNSPNEHTGDGPQTDTPSTATSLWPADLEHMEELCPVLMAWGLITKEEPMIASPSPDFCESSTASMEGLGILNDFALSMEFRHMTSDICSIKSFT</sequence>
<dbReference type="GO" id="GO:0006351">
    <property type="term" value="P:DNA-templated transcription"/>
    <property type="evidence" value="ECO:0007669"/>
    <property type="project" value="InterPro"/>
</dbReference>
<dbReference type="EMBL" id="JAAOAN010000694">
    <property type="protein sequence ID" value="KAF5701109.1"/>
    <property type="molecule type" value="Genomic_DNA"/>
</dbReference>